<keyword evidence="1" id="KW-0732">Signal</keyword>
<feature type="chain" id="PRO_5008408311" description="Secreted protein" evidence="1">
    <location>
        <begin position="20"/>
        <end position="103"/>
    </location>
</feature>
<protein>
    <recommendedName>
        <fullName evidence="4">Secreted protein</fullName>
    </recommendedName>
</protein>
<dbReference type="RefSeq" id="XP_055687638.1">
    <property type="nucleotide sequence ID" value="XM_055831663.1"/>
</dbReference>
<dbReference type="KEGG" id="lll:129792537"/>
<dbReference type="EMBL" id="AJWK01011413">
    <property type="status" value="NOT_ANNOTATED_CDS"/>
    <property type="molecule type" value="Genomic_DNA"/>
</dbReference>
<dbReference type="EnsemblMetazoa" id="LLOJ003572-RA">
    <property type="protein sequence ID" value="LLOJ003572-PA"/>
    <property type="gene ID" value="LLOJ003572"/>
</dbReference>
<dbReference type="GeneID" id="129792537"/>
<organism evidence="2 3">
    <name type="scientific">Lutzomyia longipalpis</name>
    <name type="common">Sand fly</name>
    <dbReference type="NCBI Taxonomy" id="7200"/>
    <lineage>
        <taxon>Eukaryota</taxon>
        <taxon>Metazoa</taxon>
        <taxon>Ecdysozoa</taxon>
        <taxon>Arthropoda</taxon>
        <taxon>Hexapoda</taxon>
        <taxon>Insecta</taxon>
        <taxon>Pterygota</taxon>
        <taxon>Neoptera</taxon>
        <taxon>Endopterygota</taxon>
        <taxon>Diptera</taxon>
        <taxon>Nematocera</taxon>
        <taxon>Psychodoidea</taxon>
        <taxon>Psychodidae</taxon>
        <taxon>Lutzomyia</taxon>
        <taxon>Lutzomyia</taxon>
    </lineage>
</organism>
<evidence type="ECO:0000256" key="1">
    <source>
        <dbReference type="SAM" id="SignalP"/>
    </source>
</evidence>
<keyword evidence="3" id="KW-1185">Reference proteome</keyword>
<name>A0A1B0GI69_LUTLO</name>
<evidence type="ECO:0008006" key="4">
    <source>
        <dbReference type="Google" id="ProtNLM"/>
    </source>
</evidence>
<dbReference type="AlphaFoldDB" id="A0A1B0GI69"/>
<accession>A0A1B0GI69</accession>
<dbReference type="Proteomes" id="UP000092461">
    <property type="component" value="Unassembled WGS sequence"/>
</dbReference>
<proteinExistence type="predicted"/>
<reference evidence="2" key="1">
    <citation type="submission" date="2020-05" db="UniProtKB">
        <authorList>
            <consortium name="EnsemblMetazoa"/>
        </authorList>
    </citation>
    <scope>IDENTIFICATION</scope>
    <source>
        <strain evidence="2">Jacobina</strain>
    </source>
</reference>
<dbReference type="VEuPathDB" id="VectorBase:LLOJ003572"/>
<dbReference type="VEuPathDB" id="VectorBase:LLONM1_010972"/>
<evidence type="ECO:0000313" key="2">
    <source>
        <dbReference type="EnsemblMetazoa" id="LLOJ003572-PA"/>
    </source>
</evidence>
<sequence length="103" mass="11761">MRNSIVFLIFIITATAVCAYYLPDESVSDTGDVLDAEIDPESLSSDGDQVILIRNKRARFDSFYGSSIDSAESPGGQLYYQPLFRYRQTKKKRRRLFVPNLWG</sequence>
<evidence type="ECO:0000313" key="3">
    <source>
        <dbReference type="Proteomes" id="UP000092461"/>
    </source>
</evidence>
<feature type="signal peptide" evidence="1">
    <location>
        <begin position="1"/>
        <end position="19"/>
    </location>
</feature>
<dbReference type="OrthoDB" id="7784970at2759"/>